<keyword evidence="3" id="KW-1185">Reference proteome</keyword>
<gene>
    <name evidence="2" type="ORF">F6R98_14160</name>
</gene>
<reference evidence="2 3" key="1">
    <citation type="submission" date="2019-09" db="EMBL/GenBank/DDBJ databases">
        <title>Ecophysiology of the spiral-shaped methanotroph Methylospira mobilis as revealed by the complete genome sequence.</title>
        <authorList>
            <person name="Oshkin I.Y."/>
            <person name="Dedysh S.N."/>
            <person name="Miroshnikov K."/>
            <person name="Danilova O.V."/>
            <person name="Hakobyan A."/>
            <person name="Liesack W."/>
        </authorList>
    </citation>
    <scope>NUCLEOTIDE SEQUENCE [LARGE SCALE GENOMIC DNA]</scope>
    <source>
        <strain evidence="2 3">Shm1</strain>
    </source>
</reference>
<dbReference type="OrthoDB" id="7021674at2"/>
<sequence>MRQHAVFLIAALLLRAGNAGAGLFSSPDSYQSCVLDTLPGALNDTVAVERVMQCRKEFPGYTAPPENPATWFGPTTRSECVLHYAASTPSSFAAIQIREACYFLFGN</sequence>
<evidence type="ECO:0000313" key="2">
    <source>
        <dbReference type="EMBL" id="QFY43624.1"/>
    </source>
</evidence>
<protein>
    <submittedName>
        <fullName evidence="2">Uncharacterized protein</fullName>
    </submittedName>
</protein>
<dbReference type="RefSeq" id="WP_153249607.1">
    <property type="nucleotide sequence ID" value="NZ_CP044205.1"/>
</dbReference>
<evidence type="ECO:0000256" key="1">
    <source>
        <dbReference type="SAM" id="SignalP"/>
    </source>
</evidence>
<organism evidence="2 3">
    <name type="scientific">Candidatus Methylospira mobilis</name>
    <dbReference type="NCBI Taxonomy" id="1808979"/>
    <lineage>
        <taxon>Bacteria</taxon>
        <taxon>Pseudomonadati</taxon>
        <taxon>Pseudomonadota</taxon>
        <taxon>Gammaproteobacteria</taxon>
        <taxon>Methylococcales</taxon>
        <taxon>Methylococcaceae</taxon>
        <taxon>Candidatus Methylospira</taxon>
    </lineage>
</organism>
<dbReference type="AlphaFoldDB" id="A0A5Q0BN42"/>
<dbReference type="Proteomes" id="UP000325755">
    <property type="component" value="Chromosome"/>
</dbReference>
<name>A0A5Q0BN42_9GAMM</name>
<feature type="signal peptide" evidence="1">
    <location>
        <begin position="1"/>
        <end position="21"/>
    </location>
</feature>
<dbReference type="EMBL" id="CP044205">
    <property type="protein sequence ID" value="QFY43624.1"/>
    <property type="molecule type" value="Genomic_DNA"/>
</dbReference>
<dbReference type="KEGG" id="mmob:F6R98_14160"/>
<keyword evidence="1" id="KW-0732">Signal</keyword>
<proteinExistence type="predicted"/>
<dbReference type="InParanoid" id="A0A5Q0BN42"/>
<feature type="chain" id="PRO_5024874017" evidence="1">
    <location>
        <begin position="22"/>
        <end position="107"/>
    </location>
</feature>
<evidence type="ECO:0000313" key="3">
    <source>
        <dbReference type="Proteomes" id="UP000325755"/>
    </source>
</evidence>
<accession>A0A5Q0BN42</accession>